<name>A0A811P3W8_9POAL</name>
<dbReference type="Gene3D" id="3.40.50.2000">
    <property type="entry name" value="Glycogen Phosphorylase B"/>
    <property type="match status" value="2"/>
</dbReference>
<dbReference type="FunFam" id="3.40.50.2000:FF:000082">
    <property type="entry name" value="Glycosyltransferase"/>
    <property type="match status" value="1"/>
</dbReference>
<dbReference type="PANTHER" id="PTHR48048">
    <property type="entry name" value="GLYCOSYLTRANSFERASE"/>
    <property type="match status" value="1"/>
</dbReference>
<dbReference type="AlphaFoldDB" id="A0A811P3W8"/>
<comment type="caution">
    <text evidence="2">The sequence shown here is derived from an EMBL/GenBank/DDBJ whole genome shotgun (WGS) entry which is preliminary data.</text>
</comment>
<gene>
    <name evidence="2" type="ORF">NCGR_LOCUS24665</name>
</gene>
<sequence length="483" mass="52629">MDNGSEKQIAVLYPVGGVGHIGPMTQLAKVFLRHGYDVTMVLIEPPIKSTDSGAGFIERVAASNPSITFHVLPPIPPPDLASSTKHPFLLILELMRRYNEELESFLRSIPRERLHSLVIDLFCTHAIDVATKVGVPVYKFFASGAGTLAIFAQLPALLAGRQTGLKELGDTPLEFLGVPSMPASHLVTSLLESPEDELCRTMMQILERHADTHGVLVNTFESLESRALQALRDPLCVPGQVLPPVYSVGPLVGTGLTMDKQEGGSRHECLAWLDAQPERSVVFLCWGSKGALPKEQLKEIAVGLERCGQRFLWVVRTPAGSDGPRRYWEQRAEADLDALLPEGILERTKGRGLVVTSWAPQVDVLNHPATGVFVTHCGWNSTLEAIAAGVPMLCWPLAGAEQRMNKVFVTEDMGVGVEMEGYMAGFIKAEEIAGKVRLALDAEEGTRLRKRAVQLKKETQEALEDGGSSQAAFLRFLSDVASL</sequence>
<dbReference type="Proteomes" id="UP000604825">
    <property type="component" value="Unassembled WGS sequence"/>
</dbReference>
<dbReference type="InterPro" id="IPR002213">
    <property type="entry name" value="UDP_glucos_trans"/>
</dbReference>
<dbReference type="SUPFAM" id="SSF53756">
    <property type="entry name" value="UDP-Glycosyltransferase/glycogen phosphorylase"/>
    <property type="match status" value="1"/>
</dbReference>
<dbReference type="CDD" id="cd03784">
    <property type="entry name" value="GT1_Gtf-like"/>
    <property type="match status" value="1"/>
</dbReference>
<dbReference type="FunFam" id="3.40.50.2000:FF:000020">
    <property type="entry name" value="Glycosyltransferase"/>
    <property type="match status" value="1"/>
</dbReference>
<organism evidence="2 3">
    <name type="scientific">Miscanthus lutarioriparius</name>
    <dbReference type="NCBI Taxonomy" id="422564"/>
    <lineage>
        <taxon>Eukaryota</taxon>
        <taxon>Viridiplantae</taxon>
        <taxon>Streptophyta</taxon>
        <taxon>Embryophyta</taxon>
        <taxon>Tracheophyta</taxon>
        <taxon>Spermatophyta</taxon>
        <taxon>Magnoliopsida</taxon>
        <taxon>Liliopsida</taxon>
        <taxon>Poales</taxon>
        <taxon>Poaceae</taxon>
        <taxon>PACMAD clade</taxon>
        <taxon>Panicoideae</taxon>
        <taxon>Andropogonodae</taxon>
        <taxon>Andropogoneae</taxon>
        <taxon>Saccharinae</taxon>
        <taxon>Miscanthus</taxon>
    </lineage>
</organism>
<proteinExistence type="predicted"/>
<dbReference type="GO" id="GO:0035251">
    <property type="term" value="F:UDP-glucosyltransferase activity"/>
    <property type="evidence" value="ECO:0007669"/>
    <property type="project" value="InterPro"/>
</dbReference>
<evidence type="ECO:0000313" key="3">
    <source>
        <dbReference type="Proteomes" id="UP000604825"/>
    </source>
</evidence>
<keyword evidence="3" id="KW-1185">Reference proteome</keyword>
<dbReference type="EMBL" id="CAJGYO010000006">
    <property type="protein sequence ID" value="CAD6236909.1"/>
    <property type="molecule type" value="Genomic_DNA"/>
</dbReference>
<dbReference type="Pfam" id="PF00201">
    <property type="entry name" value="UDPGT"/>
    <property type="match status" value="1"/>
</dbReference>
<evidence type="ECO:0000313" key="2">
    <source>
        <dbReference type="EMBL" id="CAD6236909.1"/>
    </source>
</evidence>
<dbReference type="PANTHER" id="PTHR48048:SF47">
    <property type="entry name" value="UDP-GLYCOSYLTRANSFERASE 88A1"/>
    <property type="match status" value="1"/>
</dbReference>
<protein>
    <recommendedName>
        <fullName evidence="4">Glycosyltransferase</fullName>
    </recommendedName>
</protein>
<accession>A0A811P3W8</accession>
<dbReference type="InterPro" id="IPR050481">
    <property type="entry name" value="UDP-glycosyltransf_plant"/>
</dbReference>
<evidence type="ECO:0000256" key="1">
    <source>
        <dbReference type="ARBA" id="ARBA00022679"/>
    </source>
</evidence>
<keyword evidence="1" id="KW-0808">Transferase</keyword>
<reference evidence="2" key="1">
    <citation type="submission" date="2020-10" db="EMBL/GenBank/DDBJ databases">
        <authorList>
            <person name="Han B."/>
            <person name="Lu T."/>
            <person name="Zhao Q."/>
            <person name="Huang X."/>
            <person name="Zhao Y."/>
        </authorList>
    </citation>
    <scope>NUCLEOTIDE SEQUENCE</scope>
</reference>
<evidence type="ECO:0008006" key="4">
    <source>
        <dbReference type="Google" id="ProtNLM"/>
    </source>
</evidence>
<dbReference type="OrthoDB" id="5835829at2759"/>